<dbReference type="SUPFAM" id="SSF51735">
    <property type="entry name" value="NAD(P)-binding Rossmann-fold domains"/>
    <property type="match status" value="1"/>
</dbReference>
<protein>
    <recommendedName>
        <fullName evidence="1">NAD(P)-binding domain-containing protein</fullName>
    </recommendedName>
</protein>
<dbReference type="PANTHER" id="PTHR43355">
    <property type="entry name" value="FLAVIN REDUCTASE (NADPH)"/>
    <property type="match status" value="1"/>
</dbReference>
<accession>A0A852ZZ72</accession>
<dbReference type="PANTHER" id="PTHR43355:SF2">
    <property type="entry name" value="FLAVIN REDUCTASE (NADPH)"/>
    <property type="match status" value="1"/>
</dbReference>
<dbReference type="InterPro" id="IPR016040">
    <property type="entry name" value="NAD(P)-bd_dom"/>
</dbReference>
<dbReference type="Proteomes" id="UP000567795">
    <property type="component" value="Unassembled WGS sequence"/>
</dbReference>
<comment type="caution">
    <text evidence="2">The sequence shown here is derived from an EMBL/GenBank/DDBJ whole genome shotgun (WGS) entry which is preliminary data.</text>
</comment>
<dbReference type="EMBL" id="JACBZD010000001">
    <property type="protein sequence ID" value="NYI03572.1"/>
    <property type="molecule type" value="Genomic_DNA"/>
</dbReference>
<proteinExistence type="predicted"/>
<organism evidence="2 3">
    <name type="scientific">Allostreptomyces psammosilenae</name>
    <dbReference type="NCBI Taxonomy" id="1892865"/>
    <lineage>
        <taxon>Bacteria</taxon>
        <taxon>Bacillati</taxon>
        <taxon>Actinomycetota</taxon>
        <taxon>Actinomycetes</taxon>
        <taxon>Kitasatosporales</taxon>
        <taxon>Streptomycetaceae</taxon>
        <taxon>Allostreptomyces</taxon>
    </lineage>
</organism>
<evidence type="ECO:0000313" key="2">
    <source>
        <dbReference type="EMBL" id="NYI03572.1"/>
    </source>
</evidence>
<feature type="domain" description="NAD(P)-binding" evidence="1">
    <location>
        <begin position="8"/>
        <end position="217"/>
    </location>
</feature>
<dbReference type="GO" id="GO:0016646">
    <property type="term" value="F:oxidoreductase activity, acting on the CH-NH group of donors, NAD or NADP as acceptor"/>
    <property type="evidence" value="ECO:0007669"/>
    <property type="project" value="TreeGrafter"/>
</dbReference>
<dbReference type="RefSeq" id="WP_179812601.1">
    <property type="nucleotide sequence ID" value="NZ_JACBZD010000001.1"/>
</dbReference>
<reference evidence="2 3" key="1">
    <citation type="submission" date="2020-07" db="EMBL/GenBank/DDBJ databases">
        <title>Sequencing the genomes of 1000 actinobacteria strains.</title>
        <authorList>
            <person name="Klenk H.-P."/>
        </authorList>
    </citation>
    <scope>NUCLEOTIDE SEQUENCE [LARGE SCALE GENOMIC DNA]</scope>
    <source>
        <strain evidence="2 3">DSM 42178</strain>
    </source>
</reference>
<dbReference type="AlphaFoldDB" id="A0A852ZZ72"/>
<name>A0A852ZZ72_9ACTN</name>
<keyword evidence="3" id="KW-1185">Reference proteome</keyword>
<sequence>MGAIVVFGAGGRAGRAAVGEALRRGHRVTAIVRDPGRYGGGGDHREGADGLLTGAGVRLLAGDVTDAGAVARLAAGHDAAIAAVYDPAAPPEEFYPAAARALADGLTRAGVRRLVVVGLGAALETASGTPLMDTPGFPPEYRPLCLGHAAGTAVLRAATTASTTAPAAGLDWLVVSPAGDFDRSGARTGRYAVAPVDVASRVSYADLAVALLDEIDAPRHHRTHIGVAGG</sequence>
<dbReference type="Pfam" id="PF13460">
    <property type="entry name" value="NAD_binding_10"/>
    <property type="match status" value="1"/>
</dbReference>
<dbReference type="Gene3D" id="3.40.50.720">
    <property type="entry name" value="NAD(P)-binding Rossmann-like Domain"/>
    <property type="match status" value="1"/>
</dbReference>
<dbReference type="InterPro" id="IPR036291">
    <property type="entry name" value="NAD(P)-bd_dom_sf"/>
</dbReference>
<gene>
    <name evidence="2" type="ORF">FHU37_000515</name>
</gene>
<evidence type="ECO:0000313" key="3">
    <source>
        <dbReference type="Proteomes" id="UP000567795"/>
    </source>
</evidence>
<dbReference type="InterPro" id="IPR051606">
    <property type="entry name" value="Polyketide_Oxido-like"/>
</dbReference>
<evidence type="ECO:0000259" key="1">
    <source>
        <dbReference type="Pfam" id="PF13460"/>
    </source>
</evidence>